<dbReference type="AlphaFoldDB" id="A0A484IGV1"/>
<dbReference type="Proteomes" id="UP000294299">
    <property type="component" value="Chromosome NFRAN"/>
</dbReference>
<proteinExistence type="inferred from homology"/>
<keyword evidence="3" id="KW-0560">Oxidoreductase</keyword>
<dbReference type="GO" id="GO:0016491">
    <property type="term" value="F:oxidoreductase activity"/>
    <property type="evidence" value="ECO:0007669"/>
    <property type="project" value="UniProtKB-KW"/>
</dbReference>
<evidence type="ECO:0000259" key="2">
    <source>
        <dbReference type="Pfam" id="PF00329"/>
    </source>
</evidence>
<dbReference type="Pfam" id="PF00329">
    <property type="entry name" value="Complex1_30kDa"/>
    <property type="match status" value="1"/>
</dbReference>
<accession>A0A484IGV1</accession>
<evidence type="ECO:0000256" key="1">
    <source>
        <dbReference type="ARBA" id="ARBA00007569"/>
    </source>
</evidence>
<dbReference type="Gene3D" id="3.30.460.80">
    <property type="entry name" value="NADH:ubiquinone oxidoreductase, 30kDa subunit"/>
    <property type="match status" value="1"/>
</dbReference>
<keyword evidence="4" id="KW-1185">Reference proteome</keyword>
<dbReference type="EC" id="1.6.5.-" evidence="3"/>
<evidence type="ECO:0000313" key="3">
    <source>
        <dbReference type="EMBL" id="VFJ15252.1"/>
    </source>
</evidence>
<evidence type="ECO:0000313" key="4">
    <source>
        <dbReference type="Proteomes" id="UP000294299"/>
    </source>
</evidence>
<reference evidence="3 4" key="1">
    <citation type="submission" date="2019-02" db="EMBL/GenBank/DDBJ databases">
        <authorList>
            <person name="Lehtovirta-Morley E L."/>
        </authorList>
    </citation>
    <scope>NUCLEOTIDE SEQUENCE [LARGE SCALE GENOMIC DNA]</scope>
    <source>
        <strain evidence="3">NFRAN1</strain>
    </source>
</reference>
<dbReference type="PANTHER" id="PTHR10884">
    <property type="entry name" value="NADH DEHYDROGENASE UBIQUINONE IRON-SULFUR PROTEIN 3"/>
    <property type="match status" value="1"/>
</dbReference>
<name>A0A484IGV1_9ARCH</name>
<dbReference type="GO" id="GO:0008137">
    <property type="term" value="F:NADH dehydrogenase (ubiquinone) activity"/>
    <property type="evidence" value="ECO:0007669"/>
    <property type="project" value="InterPro"/>
</dbReference>
<organism evidence="3 4">
    <name type="scientific">Candidatus Nitrosocosmicus franklandianus</name>
    <dbReference type="NCBI Taxonomy" id="1798806"/>
    <lineage>
        <taxon>Archaea</taxon>
        <taxon>Nitrososphaerota</taxon>
        <taxon>Nitrososphaeria</taxon>
        <taxon>Nitrososphaerales</taxon>
        <taxon>Nitrososphaeraceae</taxon>
        <taxon>Candidatus Nitrosocosmicus</taxon>
    </lineage>
</organism>
<dbReference type="KEGG" id="nfn:NFRAN_2929"/>
<feature type="domain" description="NADH:ubiquinone oxidoreductase 30kDa subunit" evidence="2">
    <location>
        <begin position="52"/>
        <end position="175"/>
    </location>
</feature>
<dbReference type="SUPFAM" id="SSF143243">
    <property type="entry name" value="Nqo5-like"/>
    <property type="match status" value="1"/>
</dbReference>
<dbReference type="PANTHER" id="PTHR10884:SF14">
    <property type="entry name" value="NADH DEHYDROGENASE [UBIQUINONE] IRON-SULFUR PROTEIN 3, MITOCHONDRIAL"/>
    <property type="match status" value="1"/>
</dbReference>
<dbReference type="OrthoDB" id="43567at2157"/>
<dbReference type="RefSeq" id="WP_134485222.1">
    <property type="nucleotide sequence ID" value="NZ_LR216287.1"/>
</dbReference>
<protein>
    <submittedName>
        <fullName evidence="3">NAD(P)H-quinone oxidoreductase subunit J</fullName>
        <ecNumber evidence="3">1.6.5.-</ecNumber>
    </submittedName>
</protein>
<dbReference type="InterPro" id="IPR001268">
    <property type="entry name" value="NADH_UbQ_OxRdtase_30kDa_su"/>
</dbReference>
<gene>
    <name evidence="3" type="primary">ndhJ</name>
    <name evidence="3" type="ORF">NFRAN_2929</name>
</gene>
<dbReference type="GeneID" id="39422040"/>
<comment type="similarity">
    <text evidence="1">Belongs to the complex I 30 kDa subunit family.</text>
</comment>
<dbReference type="InterPro" id="IPR037232">
    <property type="entry name" value="NADH_quin_OxRdtase_su_C/D-like"/>
</dbReference>
<dbReference type="EMBL" id="LR216287">
    <property type="protein sequence ID" value="VFJ15252.1"/>
    <property type="molecule type" value="Genomic_DNA"/>
</dbReference>
<sequence length="176" mass="20440">MEKAIANVNKENHVELKEDSNYPLSSELLSSLANNFGDKVGIVYKKEFRSKIMVKPENLVEVALFLRNHHGFDHAESASGTDYPADNEIELNYHLGSYSNTDYYPYIVILSTRVNRDDPKSNSLINIFPSVEYHERETYEMLGVYFLGHPRNERFILPEDWADIPPLRKDFRIKGR</sequence>